<reference evidence="5" key="1">
    <citation type="submission" date="2025-08" db="UniProtKB">
        <authorList>
            <consortium name="RefSeq"/>
        </authorList>
    </citation>
    <scope>IDENTIFICATION</scope>
    <source>
        <strain evidence="5">OHB3-1</strain>
    </source>
</reference>
<evidence type="ECO:0000313" key="4">
    <source>
        <dbReference type="Proteomes" id="UP000504603"/>
    </source>
</evidence>
<accession>A0A6J1CLE3</accession>
<proteinExistence type="predicted"/>
<dbReference type="Proteomes" id="UP000504603">
    <property type="component" value="Unplaced"/>
</dbReference>
<sequence>MARIAIALFLFILLLSAAVEAAPKPKKEKPKKVKCKDKKYPKCYKSDLYCPDNCPRTCVVDCSTCQPVCIPPPPPPPSPPPPPPKPRKRKSPPPPYIYSSPPPPPPYIYSSPPPPPFIYSSPPPPPPATAEPTPPFPPALTPPPPSLSPPPSSEASGQKRVRCKSRSFPHCYGMELSCPSDCPSQCEVDCVTCSPVCNCDRPGAVCQDPKFIGGDGITFYFHGKKDRDFCIVTDSNLHINARFIGRRNPDMNRDFTWVQSLGILFDSHKLFIGARKTAIWDDAVDRLSLSLNDETILLPNKDASTWNSTGIAITRTRNTNAVEIEVPGNFKIKAVVVPITEKESRIHKYGITQEDCFAHLDLSFKFYALSGDVNGVLGQTYATNYVSRAKMGVAMPVLGGDKEFASSSLFATDCAVAQFSGEETSLEAVAYANMNCGSDYLGAQGVVCKR</sequence>
<keyword evidence="3" id="KW-0732">Signal</keyword>
<evidence type="ECO:0000256" key="1">
    <source>
        <dbReference type="ARBA" id="ARBA00022553"/>
    </source>
</evidence>
<dbReference type="GeneID" id="111012681"/>
<organism evidence="4 5">
    <name type="scientific">Momordica charantia</name>
    <name type="common">Bitter gourd</name>
    <name type="synonym">Balsam pear</name>
    <dbReference type="NCBI Taxonomy" id="3673"/>
    <lineage>
        <taxon>Eukaryota</taxon>
        <taxon>Viridiplantae</taxon>
        <taxon>Streptophyta</taxon>
        <taxon>Embryophyta</taxon>
        <taxon>Tracheophyta</taxon>
        <taxon>Spermatophyta</taxon>
        <taxon>Magnoliopsida</taxon>
        <taxon>eudicotyledons</taxon>
        <taxon>Gunneridae</taxon>
        <taxon>Pentapetalae</taxon>
        <taxon>rosids</taxon>
        <taxon>fabids</taxon>
        <taxon>Cucurbitales</taxon>
        <taxon>Cucurbitaceae</taxon>
        <taxon>Momordiceae</taxon>
        <taxon>Momordica</taxon>
    </lineage>
</organism>
<feature type="compositionally biased region" description="Pro residues" evidence="2">
    <location>
        <begin position="119"/>
        <end position="152"/>
    </location>
</feature>
<feature type="compositionally biased region" description="Pro residues" evidence="2">
    <location>
        <begin position="73"/>
        <end position="84"/>
    </location>
</feature>
<name>A0A6J1CLE3_MOMCH</name>
<dbReference type="KEGG" id="mcha:111012681"/>
<dbReference type="PANTHER" id="PTHR31656">
    <property type="entry name" value="ROOT CAP DOMAIN-CONTAINING PROTEIN"/>
    <property type="match status" value="1"/>
</dbReference>
<dbReference type="Pfam" id="PF06830">
    <property type="entry name" value="Root_cap"/>
    <property type="match status" value="1"/>
</dbReference>
<evidence type="ECO:0000313" key="5">
    <source>
        <dbReference type="RefSeq" id="XP_022142605.1"/>
    </source>
</evidence>
<feature type="signal peptide" evidence="3">
    <location>
        <begin position="1"/>
        <end position="21"/>
    </location>
</feature>
<dbReference type="RefSeq" id="XP_022142605.1">
    <property type="nucleotide sequence ID" value="XM_022286913.1"/>
</dbReference>
<evidence type="ECO:0000256" key="2">
    <source>
        <dbReference type="SAM" id="MobiDB-lite"/>
    </source>
</evidence>
<dbReference type="OrthoDB" id="2012132at2759"/>
<keyword evidence="1" id="KW-0597">Phosphoprotein</keyword>
<dbReference type="AlphaFoldDB" id="A0A6J1CLE3"/>
<keyword evidence="4" id="KW-1185">Reference proteome</keyword>
<protein>
    <submittedName>
        <fullName evidence="5">Uncharacterized protein LOC111012681</fullName>
    </submittedName>
</protein>
<dbReference type="GO" id="GO:0016020">
    <property type="term" value="C:membrane"/>
    <property type="evidence" value="ECO:0007669"/>
    <property type="project" value="InterPro"/>
</dbReference>
<feature type="region of interest" description="Disordered" evidence="2">
    <location>
        <begin position="73"/>
        <end position="96"/>
    </location>
</feature>
<feature type="region of interest" description="Disordered" evidence="2">
    <location>
        <begin position="119"/>
        <end position="161"/>
    </location>
</feature>
<dbReference type="InterPro" id="IPR003980">
    <property type="entry name" value="Histamine_H3_rcpt"/>
</dbReference>
<gene>
    <name evidence="5" type="primary">LOC111012681</name>
</gene>
<dbReference type="GO" id="GO:0004969">
    <property type="term" value="F:histamine receptor activity"/>
    <property type="evidence" value="ECO:0007669"/>
    <property type="project" value="InterPro"/>
</dbReference>
<feature type="chain" id="PRO_5026806945" evidence="3">
    <location>
        <begin position="22"/>
        <end position="450"/>
    </location>
</feature>
<dbReference type="PRINTS" id="PR01471">
    <property type="entry name" value="HISTAMINEH3R"/>
</dbReference>
<evidence type="ECO:0000256" key="3">
    <source>
        <dbReference type="SAM" id="SignalP"/>
    </source>
</evidence>
<dbReference type="InterPro" id="IPR009646">
    <property type="entry name" value="Root_cap"/>
</dbReference>